<dbReference type="InterPro" id="IPR036388">
    <property type="entry name" value="WH-like_DNA-bd_sf"/>
</dbReference>
<comment type="caution">
    <text evidence="6">The sequence shown here is derived from an EMBL/GenBank/DDBJ whole genome shotgun (WGS) entry which is preliminary data.</text>
</comment>
<evidence type="ECO:0000313" key="5">
    <source>
        <dbReference type="EMBL" id="MBS5965392.1"/>
    </source>
</evidence>
<dbReference type="InterPro" id="IPR013324">
    <property type="entry name" value="RNA_pol_sigma_r3/r4-like"/>
</dbReference>
<proteinExistence type="inferred from homology"/>
<dbReference type="Pfam" id="PF04297">
    <property type="entry name" value="UPF0122"/>
    <property type="match status" value="1"/>
</dbReference>
<dbReference type="Gene3D" id="1.10.10.10">
    <property type="entry name" value="Winged helix-like DNA-binding domain superfamily/Winged helix DNA-binding domain"/>
    <property type="match status" value="1"/>
</dbReference>
<comment type="function">
    <text evidence="2 3">Might take part in the signal recognition particle (SRP) pathway. This is inferred from the conservation of its genetic proximity to ftsY/ffh. May be a regulatory protein.</text>
</comment>
<evidence type="ECO:0000256" key="2">
    <source>
        <dbReference type="ARBA" id="ARBA00024764"/>
    </source>
</evidence>
<evidence type="ECO:0000256" key="3">
    <source>
        <dbReference type="HAMAP-Rule" id="MF_00245"/>
    </source>
</evidence>
<dbReference type="PANTHER" id="PTHR40083:SF1">
    <property type="entry name" value="UPF0122 PROTEIN YLXM"/>
    <property type="match status" value="1"/>
</dbReference>
<dbReference type="RefSeq" id="WP_060790005.1">
    <property type="nucleotide sequence ID" value="NZ_CACRTP010000001.1"/>
</dbReference>
<evidence type="ECO:0000313" key="9">
    <source>
        <dbReference type="Proteomes" id="UP000215546"/>
    </source>
</evidence>
<dbReference type="EMBL" id="NDYC01000015">
    <property type="protein sequence ID" value="OXZ28067.1"/>
    <property type="molecule type" value="Genomic_DNA"/>
</dbReference>
<evidence type="ECO:0000313" key="6">
    <source>
        <dbReference type="EMBL" id="OXZ28067.1"/>
    </source>
</evidence>
<gene>
    <name evidence="6" type="ORF">B9N49_02975</name>
    <name evidence="7" type="ORF">B9N55_04300</name>
    <name evidence="5" type="ORF">KIA07_07000</name>
</gene>
<keyword evidence="4" id="KW-0175">Coiled coil</keyword>
<dbReference type="PANTHER" id="PTHR40083">
    <property type="entry name" value="UPF0122 PROTEIN CBO2450/CLC_2298"/>
    <property type="match status" value="1"/>
</dbReference>
<dbReference type="Proteomes" id="UP000215413">
    <property type="component" value="Unassembled WGS sequence"/>
</dbReference>
<reference evidence="5" key="3">
    <citation type="submission" date="2021-02" db="EMBL/GenBank/DDBJ databases">
        <title>Infant gut strain persistence is associated with maternal origin, phylogeny, and functional potential including surface adhesion and iron acquisition.</title>
        <authorList>
            <person name="Lou Y.C."/>
        </authorList>
    </citation>
    <scope>NUCLEOTIDE SEQUENCE</scope>
    <source>
        <strain evidence="5">L3_058_000G1_dasL3_058_000G1_concoct_72</strain>
    </source>
</reference>
<dbReference type="InterPro" id="IPR054831">
    <property type="entry name" value="UPF0122_fam_protein"/>
</dbReference>
<evidence type="ECO:0000256" key="1">
    <source>
        <dbReference type="ARBA" id="ARBA00008720"/>
    </source>
</evidence>
<evidence type="ECO:0000313" key="8">
    <source>
        <dbReference type="Proteomes" id="UP000215413"/>
    </source>
</evidence>
<dbReference type="EMBL" id="JAHAIK010000019">
    <property type="protein sequence ID" value="MBS5965392.1"/>
    <property type="molecule type" value="Genomic_DNA"/>
</dbReference>
<dbReference type="HAMAP" id="MF_00245">
    <property type="entry name" value="UPF0122"/>
    <property type="match status" value="1"/>
</dbReference>
<feature type="coiled-coil region" evidence="4">
    <location>
        <begin position="47"/>
        <end position="74"/>
    </location>
</feature>
<dbReference type="EMBL" id="NDYE01000010">
    <property type="protein sequence ID" value="OXZ32756.1"/>
    <property type="molecule type" value="Genomic_DNA"/>
</dbReference>
<evidence type="ECO:0000256" key="4">
    <source>
        <dbReference type="SAM" id="Coils"/>
    </source>
</evidence>
<dbReference type="SUPFAM" id="SSF88659">
    <property type="entry name" value="Sigma3 and sigma4 domains of RNA polymerase sigma factors"/>
    <property type="match status" value="1"/>
</dbReference>
<dbReference type="InterPro" id="IPR007394">
    <property type="entry name" value="UPF0122"/>
</dbReference>
<evidence type="ECO:0000313" key="7">
    <source>
        <dbReference type="EMBL" id="OXZ32756.1"/>
    </source>
</evidence>
<comment type="similarity">
    <text evidence="1 3">Belongs to the UPF0122 family.</text>
</comment>
<protein>
    <recommendedName>
        <fullName evidence="3">UPF0122 protein B9N49_02975</fullName>
    </recommendedName>
</protein>
<name>A0A133N5C9_FINMA</name>
<dbReference type="Proteomes" id="UP000215546">
    <property type="component" value="Unassembled WGS sequence"/>
</dbReference>
<dbReference type="NCBIfam" id="NF045758">
    <property type="entry name" value="YlxM"/>
    <property type="match status" value="1"/>
</dbReference>
<reference evidence="6" key="1">
    <citation type="journal article" date="2017" name="J. Clin. Microbiol.">
        <title>Finegoldia magna Isolated from Orthopedic Joint Implant-Associated Infections.</title>
        <authorList>
            <person name="Soderquist B."/>
            <person name="Bjorklund S."/>
            <person name="Hellmark B."/>
            <person name="Jensen A."/>
            <person name="Bruggemann H."/>
        </authorList>
    </citation>
    <scope>NUCLEOTIDE SEQUENCE</scope>
    <source>
        <strain evidence="7">12T273</strain>
        <strain evidence="6">CCUG 54800</strain>
    </source>
</reference>
<organism evidence="6 8">
    <name type="scientific">Finegoldia magna</name>
    <name type="common">Peptostreptococcus magnus</name>
    <dbReference type="NCBI Taxonomy" id="1260"/>
    <lineage>
        <taxon>Bacteria</taxon>
        <taxon>Bacillati</taxon>
        <taxon>Bacillota</taxon>
        <taxon>Tissierellia</taxon>
        <taxon>Tissierellales</taxon>
        <taxon>Peptoniphilaceae</taxon>
        <taxon>Finegoldia</taxon>
    </lineage>
</organism>
<dbReference type="AlphaFoldDB" id="A0A133N5C9"/>
<sequence length="121" mass="14404">MEKLLNITMMFDYYGKLLTKREYDVIDKYYNEDLSLNEIAQICDISKQAVSDSLKRAENKLYEYEQKLGLIEKSKKSHQFLRKIRNDLFSLSPEIKSKEIENIIIDIENFLNDLEDVENDI</sequence>
<accession>A0A133N5C9</accession>
<reference evidence="8 9" key="2">
    <citation type="submission" date="2017-04" db="EMBL/GenBank/DDBJ databases">
        <title>Finegoldia magna isolated from orthopedic joint implant-associated infections.</title>
        <authorList>
            <person name="Bjorklund S."/>
            <person name="Bruggemann H."/>
            <person name="Jensen A."/>
            <person name="Hellmark B."/>
            <person name="Soderquist B."/>
        </authorList>
    </citation>
    <scope>NUCLEOTIDE SEQUENCE [LARGE SCALE GENOMIC DNA]</scope>
    <source>
        <strain evidence="9">12T273</strain>
        <strain evidence="8">CCUG 54800</strain>
    </source>
</reference>
<dbReference type="Proteomes" id="UP000730862">
    <property type="component" value="Unassembled WGS sequence"/>
</dbReference>